<dbReference type="AlphaFoldDB" id="A0A2C6KCE2"/>
<sequence length="268" mass="27617">MPHKGGEGRGLNSRASGGSSTAKPLRSSRGDLESDLLRDRGHSDRRGGTTLPDQAGGEIPGIPSTVTTAATCTPEGEGRGQNEGLTQVSLAAVVGQGGHSAWPGERKGDRKDQNTGAGEAPGSMGDTRLGTQPGHHQASTGTTESVATTTFSKGHEDGVVSPGKKKKKGGKGGGGEGGGGGGGRGHEVRRVSSTTSSETSSDDFLMGERRPVSPEDMFASSYIQAQHSIFTHPDRPLILICGWPKFLGRLLMKIQAIGGWNVVILTAE</sequence>
<feature type="compositionally biased region" description="Low complexity" evidence="1">
    <location>
        <begin position="139"/>
        <end position="152"/>
    </location>
</feature>
<feature type="compositionally biased region" description="Basic and acidic residues" evidence="1">
    <location>
        <begin position="28"/>
        <end position="47"/>
    </location>
</feature>
<dbReference type="Proteomes" id="UP000221165">
    <property type="component" value="Unassembled WGS sequence"/>
</dbReference>
<feature type="compositionally biased region" description="Gly residues" evidence="1">
    <location>
        <begin position="171"/>
        <end position="183"/>
    </location>
</feature>
<feature type="non-terminal residue" evidence="2">
    <location>
        <position position="268"/>
    </location>
</feature>
<comment type="caution">
    <text evidence="2">The sequence shown here is derived from an EMBL/GenBank/DDBJ whole genome shotgun (WGS) entry which is preliminary data.</text>
</comment>
<dbReference type="GeneID" id="94434064"/>
<feature type="compositionally biased region" description="Basic and acidic residues" evidence="1">
    <location>
        <begin position="104"/>
        <end position="113"/>
    </location>
</feature>
<organism evidence="2 3">
    <name type="scientific">Cystoisospora suis</name>
    <dbReference type="NCBI Taxonomy" id="483139"/>
    <lineage>
        <taxon>Eukaryota</taxon>
        <taxon>Sar</taxon>
        <taxon>Alveolata</taxon>
        <taxon>Apicomplexa</taxon>
        <taxon>Conoidasida</taxon>
        <taxon>Coccidia</taxon>
        <taxon>Eucoccidiorida</taxon>
        <taxon>Eimeriorina</taxon>
        <taxon>Sarcocystidae</taxon>
        <taxon>Cystoisospora</taxon>
    </lineage>
</organism>
<dbReference type="VEuPathDB" id="ToxoDB:CSUI_010752"/>
<feature type="compositionally biased region" description="Polar residues" evidence="1">
    <location>
        <begin position="13"/>
        <end position="22"/>
    </location>
</feature>
<protein>
    <submittedName>
        <fullName evidence="2">Ion channel protein</fullName>
    </submittedName>
</protein>
<reference evidence="2 3" key="1">
    <citation type="journal article" date="2017" name="Int. J. Parasitol.">
        <title>The genome of the protozoan parasite Cystoisospora suis and a reverse vaccinology approach to identify vaccine candidates.</title>
        <authorList>
            <person name="Palmieri N."/>
            <person name="Shrestha A."/>
            <person name="Ruttkowski B."/>
            <person name="Beck T."/>
            <person name="Vogl C."/>
            <person name="Tomley F."/>
            <person name="Blake D.P."/>
            <person name="Joachim A."/>
        </authorList>
    </citation>
    <scope>NUCLEOTIDE SEQUENCE [LARGE SCALE GENOMIC DNA]</scope>
    <source>
        <strain evidence="2 3">Wien I</strain>
    </source>
</reference>
<evidence type="ECO:0000313" key="3">
    <source>
        <dbReference type="Proteomes" id="UP000221165"/>
    </source>
</evidence>
<dbReference type="EMBL" id="MIGC01008188">
    <property type="protein sequence ID" value="PHJ15437.1"/>
    <property type="molecule type" value="Genomic_DNA"/>
</dbReference>
<keyword evidence="3" id="KW-1185">Reference proteome</keyword>
<dbReference type="RefSeq" id="XP_067917171.1">
    <property type="nucleotide sequence ID" value="XM_068070853.1"/>
</dbReference>
<name>A0A2C6KCE2_9APIC</name>
<proteinExistence type="predicted"/>
<evidence type="ECO:0000256" key="1">
    <source>
        <dbReference type="SAM" id="MobiDB-lite"/>
    </source>
</evidence>
<gene>
    <name evidence="2" type="ORF">CSUI_010752</name>
</gene>
<feature type="region of interest" description="Disordered" evidence="1">
    <location>
        <begin position="1"/>
        <end position="209"/>
    </location>
</feature>
<accession>A0A2C6KCE2</accession>
<evidence type="ECO:0000313" key="2">
    <source>
        <dbReference type="EMBL" id="PHJ15437.1"/>
    </source>
</evidence>